<dbReference type="Pfam" id="PF10180">
    <property type="entry name" value="WKF"/>
    <property type="match status" value="1"/>
</dbReference>
<dbReference type="Proteomes" id="UP000075885">
    <property type="component" value="Unassembled WGS sequence"/>
</dbReference>
<evidence type="ECO:0000259" key="2">
    <source>
        <dbReference type="Pfam" id="PF10180"/>
    </source>
</evidence>
<proteinExistence type="predicted"/>
<dbReference type="AlphaFoldDB" id="A0A182PDN5"/>
<dbReference type="STRING" id="199890.A0A182PDN5"/>
<evidence type="ECO:0000313" key="3">
    <source>
        <dbReference type="EnsemblMetazoa" id="AEPI005040-PA"/>
    </source>
</evidence>
<name>A0A182PDN5_9DIPT</name>
<dbReference type="PANTHER" id="PTHR22306:SF2">
    <property type="entry name" value="CHROMOSOME 7 OPEN READING FRAME 50"/>
    <property type="match status" value="1"/>
</dbReference>
<organism evidence="3 4">
    <name type="scientific">Anopheles epiroticus</name>
    <dbReference type="NCBI Taxonomy" id="199890"/>
    <lineage>
        <taxon>Eukaryota</taxon>
        <taxon>Metazoa</taxon>
        <taxon>Ecdysozoa</taxon>
        <taxon>Arthropoda</taxon>
        <taxon>Hexapoda</taxon>
        <taxon>Insecta</taxon>
        <taxon>Pterygota</taxon>
        <taxon>Neoptera</taxon>
        <taxon>Endopterygota</taxon>
        <taxon>Diptera</taxon>
        <taxon>Nematocera</taxon>
        <taxon>Culicoidea</taxon>
        <taxon>Culicidae</taxon>
        <taxon>Anophelinae</taxon>
        <taxon>Anopheles</taxon>
    </lineage>
</organism>
<feature type="region of interest" description="Disordered" evidence="1">
    <location>
        <begin position="1"/>
        <end position="98"/>
    </location>
</feature>
<reference evidence="3" key="2">
    <citation type="submission" date="2020-05" db="UniProtKB">
        <authorList>
            <consortium name="EnsemblMetazoa"/>
        </authorList>
    </citation>
    <scope>IDENTIFICATION</scope>
    <source>
        <strain evidence="3">Epiroticus2</strain>
    </source>
</reference>
<feature type="compositionally biased region" description="Basic and acidic residues" evidence="1">
    <location>
        <begin position="122"/>
        <end position="136"/>
    </location>
</feature>
<evidence type="ECO:0000313" key="4">
    <source>
        <dbReference type="Proteomes" id="UP000075885"/>
    </source>
</evidence>
<reference evidence="4" key="1">
    <citation type="submission" date="2013-03" db="EMBL/GenBank/DDBJ databases">
        <title>The Genome Sequence of Anopheles epiroticus epiroticus2.</title>
        <authorList>
            <consortium name="The Broad Institute Genomics Platform"/>
            <person name="Neafsey D.E."/>
            <person name="Howell P."/>
            <person name="Walker B."/>
            <person name="Young S.K."/>
            <person name="Zeng Q."/>
            <person name="Gargeya S."/>
            <person name="Fitzgerald M."/>
            <person name="Haas B."/>
            <person name="Abouelleil A."/>
            <person name="Allen A.W."/>
            <person name="Alvarado L."/>
            <person name="Arachchi H.M."/>
            <person name="Berlin A.M."/>
            <person name="Chapman S.B."/>
            <person name="Gainer-Dewar J."/>
            <person name="Goldberg J."/>
            <person name="Griggs A."/>
            <person name="Gujja S."/>
            <person name="Hansen M."/>
            <person name="Howarth C."/>
            <person name="Imamovic A."/>
            <person name="Ireland A."/>
            <person name="Larimer J."/>
            <person name="McCowan C."/>
            <person name="Murphy C."/>
            <person name="Pearson M."/>
            <person name="Poon T.W."/>
            <person name="Priest M."/>
            <person name="Roberts A."/>
            <person name="Saif S."/>
            <person name="Shea T."/>
            <person name="Sisk P."/>
            <person name="Sykes S."/>
            <person name="Wortman J."/>
            <person name="Nusbaum C."/>
            <person name="Birren B."/>
        </authorList>
    </citation>
    <scope>NUCLEOTIDE SEQUENCE [LARGE SCALE GENOMIC DNA]</scope>
    <source>
        <strain evidence="4">Epiroticus2</strain>
    </source>
</reference>
<feature type="compositionally biased region" description="Basic and acidic residues" evidence="1">
    <location>
        <begin position="81"/>
        <end position="95"/>
    </location>
</feature>
<dbReference type="VEuPathDB" id="VectorBase:AEPI005040"/>
<evidence type="ECO:0000256" key="1">
    <source>
        <dbReference type="SAM" id="MobiDB-lite"/>
    </source>
</evidence>
<feature type="domain" description="WKF" evidence="2">
    <location>
        <begin position="145"/>
        <end position="207"/>
    </location>
</feature>
<feature type="region of interest" description="Disordered" evidence="1">
    <location>
        <begin position="113"/>
        <end position="137"/>
    </location>
</feature>
<dbReference type="PANTHER" id="PTHR22306">
    <property type="entry name" value="CHROMOSOME 7 OPEN READING FRAME 50"/>
    <property type="match status" value="1"/>
</dbReference>
<dbReference type="InterPro" id="IPR019327">
    <property type="entry name" value="WKF"/>
</dbReference>
<protein>
    <recommendedName>
        <fullName evidence="2">WKF domain-containing protein</fullName>
    </recommendedName>
</protein>
<sequence length="240" mass="27455">MGKKDKIKKVPAETETVSIAEPAEKPKKAVKQKKAMKEEEEEEQIFTFQKPTGKSDGIKLKKKKAIKRSAQPEPQEEDNAESERAVPSKVSKTDKSNLIMAGTTIDQVADINLKSKKRNKRQEHEARVQEKQQKVDKKVRKEMRQYLQTWNDNRDQWKFNKRRQIFIQDNAFVVENIDDEVWPIALAYLSGTKGSSRDVLLKKAKTIIREGDSAASGNGDETLQASSKYERARELLQNLG</sequence>
<keyword evidence="4" id="KW-1185">Reference proteome</keyword>
<accession>A0A182PDN5</accession>
<dbReference type="EnsemblMetazoa" id="AEPI005040-RA">
    <property type="protein sequence ID" value="AEPI005040-PA"/>
    <property type="gene ID" value="AEPI005040"/>
</dbReference>